<dbReference type="CDD" id="cd00075">
    <property type="entry name" value="HATPase"/>
    <property type="match status" value="1"/>
</dbReference>
<keyword evidence="11 12" id="KW-0472">Membrane</keyword>
<accession>A0A7W5DRK4</accession>
<dbReference type="AlphaFoldDB" id="A0A7W5DRK4"/>
<dbReference type="InterPro" id="IPR005467">
    <property type="entry name" value="His_kinase_dom"/>
</dbReference>
<dbReference type="InterPro" id="IPR036097">
    <property type="entry name" value="HisK_dim/P_sf"/>
</dbReference>
<dbReference type="InterPro" id="IPR003661">
    <property type="entry name" value="HisK_dim/P_dom"/>
</dbReference>
<name>A0A7W5DRK4_9PORP</name>
<dbReference type="EC" id="2.7.13.3" evidence="3"/>
<dbReference type="CDD" id="cd00082">
    <property type="entry name" value="HisKA"/>
    <property type="match status" value="1"/>
</dbReference>
<feature type="domain" description="Histidine kinase" evidence="13">
    <location>
        <begin position="280"/>
        <end position="499"/>
    </location>
</feature>
<evidence type="ECO:0000259" key="13">
    <source>
        <dbReference type="PROSITE" id="PS50109"/>
    </source>
</evidence>
<dbReference type="SMART" id="SM00388">
    <property type="entry name" value="HisKA"/>
    <property type="match status" value="1"/>
</dbReference>
<keyword evidence="15" id="KW-1185">Reference proteome</keyword>
<keyword evidence="8 14" id="KW-0418">Kinase</keyword>
<comment type="catalytic activity">
    <reaction evidence="1">
        <text>ATP + protein L-histidine = ADP + protein N-phospho-L-histidine.</text>
        <dbReference type="EC" id="2.7.13.3"/>
    </reaction>
</comment>
<gene>
    <name evidence="14" type="ORF">FHX64_001980</name>
</gene>
<comment type="subcellular location">
    <subcellularLocation>
        <location evidence="2">Cell membrane</location>
    </subcellularLocation>
</comment>
<keyword evidence="10" id="KW-0902">Two-component regulatory system</keyword>
<dbReference type="PRINTS" id="PR00344">
    <property type="entry name" value="BCTRLSENSOR"/>
</dbReference>
<feature type="transmembrane region" description="Helical" evidence="12">
    <location>
        <begin position="242"/>
        <end position="265"/>
    </location>
</feature>
<dbReference type="Gene3D" id="1.10.287.130">
    <property type="match status" value="1"/>
</dbReference>
<keyword evidence="12" id="KW-0812">Transmembrane</keyword>
<dbReference type="Pfam" id="PF02518">
    <property type="entry name" value="HATPase_c"/>
    <property type="match status" value="1"/>
</dbReference>
<dbReference type="GO" id="GO:0005524">
    <property type="term" value="F:ATP binding"/>
    <property type="evidence" value="ECO:0007669"/>
    <property type="project" value="UniProtKB-KW"/>
</dbReference>
<evidence type="ECO:0000256" key="12">
    <source>
        <dbReference type="SAM" id="Phobius"/>
    </source>
</evidence>
<keyword evidence="6 14" id="KW-0808">Transferase</keyword>
<evidence type="ECO:0000256" key="3">
    <source>
        <dbReference type="ARBA" id="ARBA00012438"/>
    </source>
</evidence>
<evidence type="ECO:0000313" key="14">
    <source>
        <dbReference type="EMBL" id="MBB3187782.1"/>
    </source>
</evidence>
<dbReference type="GO" id="GO:0000156">
    <property type="term" value="F:phosphorelay response regulator activity"/>
    <property type="evidence" value="ECO:0007669"/>
    <property type="project" value="TreeGrafter"/>
</dbReference>
<dbReference type="SUPFAM" id="SSF55874">
    <property type="entry name" value="ATPase domain of HSP90 chaperone/DNA topoisomerase II/histidine kinase"/>
    <property type="match status" value="1"/>
</dbReference>
<dbReference type="SMART" id="SM00387">
    <property type="entry name" value="HATPase_c"/>
    <property type="match status" value="1"/>
</dbReference>
<evidence type="ECO:0000256" key="4">
    <source>
        <dbReference type="ARBA" id="ARBA00022475"/>
    </source>
</evidence>
<dbReference type="InterPro" id="IPR036890">
    <property type="entry name" value="HATPase_C_sf"/>
</dbReference>
<keyword evidence="4" id="KW-1003">Cell membrane</keyword>
<dbReference type="GO" id="GO:0030295">
    <property type="term" value="F:protein kinase activator activity"/>
    <property type="evidence" value="ECO:0007669"/>
    <property type="project" value="TreeGrafter"/>
</dbReference>
<dbReference type="Gene3D" id="3.30.565.10">
    <property type="entry name" value="Histidine kinase-like ATPase, C-terminal domain"/>
    <property type="match status" value="1"/>
</dbReference>
<dbReference type="InterPro" id="IPR004358">
    <property type="entry name" value="Sig_transdc_His_kin-like_C"/>
</dbReference>
<dbReference type="InterPro" id="IPR003594">
    <property type="entry name" value="HATPase_dom"/>
</dbReference>
<dbReference type="InterPro" id="IPR050351">
    <property type="entry name" value="BphY/WalK/GraS-like"/>
</dbReference>
<organism evidence="14 15">
    <name type="scientific">Microbacter margulisiae</name>
    <dbReference type="NCBI Taxonomy" id="1350067"/>
    <lineage>
        <taxon>Bacteria</taxon>
        <taxon>Pseudomonadati</taxon>
        <taxon>Bacteroidota</taxon>
        <taxon>Bacteroidia</taxon>
        <taxon>Bacteroidales</taxon>
        <taxon>Porphyromonadaceae</taxon>
        <taxon>Microbacter</taxon>
    </lineage>
</organism>
<reference evidence="14 15" key="1">
    <citation type="submission" date="2020-08" db="EMBL/GenBank/DDBJ databases">
        <title>Genomic Encyclopedia of Type Strains, Phase IV (KMG-IV): sequencing the most valuable type-strain genomes for metagenomic binning, comparative biology and taxonomic classification.</title>
        <authorList>
            <person name="Goeker M."/>
        </authorList>
    </citation>
    <scope>NUCLEOTIDE SEQUENCE [LARGE SCALE GENOMIC DNA]</scope>
    <source>
        <strain evidence="14 15">DSM 27471</strain>
    </source>
</reference>
<keyword evidence="7" id="KW-0547">Nucleotide-binding</keyword>
<evidence type="ECO:0000256" key="8">
    <source>
        <dbReference type="ARBA" id="ARBA00022777"/>
    </source>
</evidence>
<evidence type="ECO:0000256" key="1">
    <source>
        <dbReference type="ARBA" id="ARBA00000085"/>
    </source>
</evidence>
<evidence type="ECO:0000256" key="9">
    <source>
        <dbReference type="ARBA" id="ARBA00022840"/>
    </source>
</evidence>
<proteinExistence type="predicted"/>
<evidence type="ECO:0000256" key="7">
    <source>
        <dbReference type="ARBA" id="ARBA00022741"/>
    </source>
</evidence>
<evidence type="ECO:0000256" key="2">
    <source>
        <dbReference type="ARBA" id="ARBA00004236"/>
    </source>
</evidence>
<dbReference type="Proteomes" id="UP000544222">
    <property type="component" value="Unassembled WGS sequence"/>
</dbReference>
<dbReference type="EMBL" id="JACHYB010000002">
    <property type="protein sequence ID" value="MBB3187782.1"/>
    <property type="molecule type" value="Genomic_DNA"/>
</dbReference>
<dbReference type="PROSITE" id="PS50109">
    <property type="entry name" value="HIS_KIN"/>
    <property type="match status" value="1"/>
</dbReference>
<dbReference type="Pfam" id="PF00512">
    <property type="entry name" value="HisKA"/>
    <property type="match status" value="1"/>
</dbReference>
<evidence type="ECO:0000256" key="5">
    <source>
        <dbReference type="ARBA" id="ARBA00022553"/>
    </source>
</evidence>
<sequence>MKKTIIWVLLAIMSLTFIGIVIIQFRYISQMSQLMERQFDTNVQRSLYQVARDVEEAEATKYLKQEMGSGELANVMRSPLAALSDSIETVEDTLDTTSLQTEPRVSISGSGASSSIQATSQMYQKRFADAFLHAKKVVDVVAWRWMRDAITEEITQRINMDQLSAMLQEEFANNSVSLPYFYKITDRKGRVIYESSDSISGVSNQEGYTQRLFPNDPENAHEAFLSVYFPTKKSMLIHSMSLLLPWAVLSVILLISCLLSIILIFRQRRLNEIKNDFVSNMTHELKTPVSTISLAAQMLGDPAVSKTAETLKYYTRVIVDETKRLSFHIEKVLQMSTFERGNGNLKLTETDVNELLNMILDNFWVKVHAKHGQLRTEIQATDPFVLVDETHFTNVLYNLMDNAVKYTPTNLVLTVKTWNEKGNLCISIQDNGVGIKKEYQKRIFDKFFRVPTGNVHNVKGFGLGLAYVKQIVDAHHGTIKVESEVNIGTKFIITLPTLKNN</sequence>
<evidence type="ECO:0000256" key="10">
    <source>
        <dbReference type="ARBA" id="ARBA00023012"/>
    </source>
</evidence>
<protein>
    <recommendedName>
        <fullName evidence="3">histidine kinase</fullName>
        <ecNumber evidence="3">2.7.13.3</ecNumber>
    </recommendedName>
</protein>
<keyword evidence="12" id="KW-1133">Transmembrane helix</keyword>
<keyword evidence="5" id="KW-0597">Phosphoprotein</keyword>
<evidence type="ECO:0000313" key="15">
    <source>
        <dbReference type="Proteomes" id="UP000544222"/>
    </source>
</evidence>
<dbReference type="GO" id="GO:0007234">
    <property type="term" value="P:osmosensory signaling via phosphorelay pathway"/>
    <property type="evidence" value="ECO:0007669"/>
    <property type="project" value="TreeGrafter"/>
</dbReference>
<dbReference type="SUPFAM" id="SSF47384">
    <property type="entry name" value="Homodimeric domain of signal transducing histidine kinase"/>
    <property type="match status" value="1"/>
</dbReference>
<dbReference type="GO" id="GO:0000155">
    <property type="term" value="F:phosphorelay sensor kinase activity"/>
    <property type="evidence" value="ECO:0007669"/>
    <property type="project" value="InterPro"/>
</dbReference>
<dbReference type="FunFam" id="3.30.565.10:FF:000023">
    <property type="entry name" value="PAS domain-containing sensor histidine kinase"/>
    <property type="match status" value="1"/>
</dbReference>
<feature type="transmembrane region" description="Helical" evidence="12">
    <location>
        <begin position="6"/>
        <end position="28"/>
    </location>
</feature>
<dbReference type="PANTHER" id="PTHR42878">
    <property type="entry name" value="TWO-COMPONENT HISTIDINE KINASE"/>
    <property type="match status" value="1"/>
</dbReference>
<dbReference type="GO" id="GO:0005886">
    <property type="term" value="C:plasma membrane"/>
    <property type="evidence" value="ECO:0007669"/>
    <property type="project" value="UniProtKB-SubCell"/>
</dbReference>
<evidence type="ECO:0000256" key="6">
    <source>
        <dbReference type="ARBA" id="ARBA00022679"/>
    </source>
</evidence>
<dbReference type="PANTHER" id="PTHR42878:SF13">
    <property type="entry name" value="HISTIDINE KINASE"/>
    <property type="match status" value="1"/>
</dbReference>
<comment type="caution">
    <text evidence="14">The sequence shown here is derived from an EMBL/GenBank/DDBJ whole genome shotgun (WGS) entry which is preliminary data.</text>
</comment>
<dbReference type="RefSeq" id="WP_183413615.1">
    <property type="nucleotide sequence ID" value="NZ_JACHYB010000002.1"/>
</dbReference>
<evidence type="ECO:0000256" key="11">
    <source>
        <dbReference type="ARBA" id="ARBA00023136"/>
    </source>
</evidence>
<keyword evidence="9" id="KW-0067">ATP-binding</keyword>